<dbReference type="EMBL" id="JAPCID010000085">
    <property type="protein sequence ID" value="MDA0142370.1"/>
    <property type="molecule type" value="Genomic_DNA"/>
</dbReference>
<keyword evidence="3" id="KW-1185">Reference proteome</keyword>
<dbReference type="SMART" id="SM00347">
    <property type="entry name" value="HTH_MARR"/>
    <property type="match status" value="1"/>
</dbReference>
<dbReference type="InterPro" id="IPR039422">
    <property type="entry name" value="MarR/SlyA-like"/>
</dbReference>
<dbReference type="InterPro" id="IPR036390">
    <property type="entry name" value="WH_DNA-bd_sf"/>
</dbReference>
<protein>
    <submittedName>
        <fullName evidence="2">MarR family transcriptional regulator</fullName>
    </submittedName>
</protein>
<evidence type="ECO:0000313" key="3">
    <source>
        <dbReference type="Proteomes" id="UP001147700"/>
    </source>
</evidence>
<name>A0ABT4RV90_9ACTN</name>
<organism evidence="2 3">
    <name type="scientific">Solirubrobacter deserti</name>
    <dbReference type="NCBI Taxonomy" id="2282478"/>
    <lineage>
        <taxon>Bacteria</taxon>
        <taxon>Bacillati</taxon>
        <taxon>Actinomycetota</taxon>
        <taxon>Thermoleophilia</taxon>
        <taxon>Solirubrobacterales</taxon>
        <taxon>Solirubrobacteraceae</taxon>
        <taxon>Solirubrobacter</taxon>
    </lineage>
</organism>
<dbReference type="SUPFAM" id="SSF46785">
    <property type="entry name" value="Winged helix' DNA-binding domain"/>
    <property type="match status" value="1"/>
</dbReference>
<accession>A0ABT4RV90</accession>
<comment type="caution">
    <text evidence="2">The sequence shown here is derived from an EMBL/GenBank/DDBJ whole genome shotgun (WGS) entry which is preliminary data.</text>
</comment>
<feature type="domain" description="HTH marR-type" evidence="1">
    <location>
        <begin position="14"/>
        <end position="150"/>
    </location>
</feature>
<dbReference type="InterPro" id="IPR036388">
    <property type="entry name" value="WH-like_DNA-bd_sf"/>
</dbReference>
<reference evidence="2" key="1">
    <citation type="submission" date="2022-10" db="EMBL/GenBank/DDBJ databases">
        <title>The WGS of Solirubrobacter sp. CPCC 204708.</title>
        <authorList>
            <person name="Jiang Z."/>
        </authorList>
    </citation>
    <scope>NUCLEOTIDE SEQUENCE</scope>
    <source>
        <strain evidence="2">CPCC 204708</strain>
    </source>
</reference>
<sequence>MAVPETRVDLTETELAAWRGLLRVHTALVKALDAELAAAHDLPLSSYEVLITLESAPDRKRRMAELADSVLLSRSGMTRLVDRLEKEELLVRDTCTDDGRGCFAVLTDKGAELLERARPTHLEGVRQRFLSHFSEDELRTFAGAWERVLPGAAATD</sequence>
<dbReference type="RefSeq" id="WP_202957606.1">
    <property type="nucleotide sequence ID" value="NZ_JAPCID010000085.1"/>
</dbReference>
<dbReference type="PRINTS" id="PR00598">
    <property type="entry name" value="HTHMARR"/>
</dbReference>
<evidence type="ECO:0000313" key="2">
    <source>
        <dbReference type="EMBL" id="MDA0142370.1"/>
    </source>
</evidence>
<dbReference type="PANTHER" id="PTHR33164:SF99">
    <property type="entry name" value="MARR FAMILY REGULATORY PROTEIN"/>
    <property type="match status" value="1"/>
</dbReference>
<dbReference type="Proteomes" id="UP001147700">
    <property type="component" value="Unassembled WGS sequence"/>
</dbReference>
<evidence type="ECO:0000259" key="1">
    <source>
        <dbReference type="PROSITE" id="PS50995"/>
    </source>
</evidence>
<dbReference type="InterPro" id="IPR000835">
    <property type="entry name" value="HTH_MarR-typ"/>
</dbReference>
<proteinExistence type="predicted"/>
<dbReference type="PANTHER" id="PTHR33164">
    <property type="entry name" value="TRANSCRIPTIONAL REGULATOR, MARR FAMILY"/>
    <property type="match status" value="1"/>
</dbReference>
<dbReference type="PROSITE" id="PS50995">
    <property type="entry name" value="HTH_MARR_2"/>
    <property type="match status" value="1"/>
</dbReference>
<dbReference type="Gene3D" id="1.10.10.10">
    <property type="entry name" value="Winged helix-like DNA-binding domain superfamily/Winged helix DNA-binding domain"/>
    <property type="match status" value="1"/>
</dbReference>
<gene>
    <name evidence="2" type="ORF">OJ962_33105</name>
</gene>
<dbReference type="Pfam" id="PF12802">
    <property type="entry name" value="MarR_2"/>
    <property type="match status" value="1"/>
</dbReference>